<evidence type="ECO:0000259" key="2">
    <source>
        <dbReference type="PROSITE" id="PS50076"/>
    </source>
</evidence>
<dbReference type="PANTHER" id="PTHR24074">
    <property type="entry name" value="CO-CHAPERONE PROTEIN DJLA"/>
    <property type="match status" value="1"/>
</dbReference>
<dbReference type="CDD" id="cd06257">
    <property type="entry name" value="DnaJ"/>
    <property type="match status" value="1"/>
</dbReference>
<name>A0A6B0GE29_9EURY</name>
<dbReference type="PROSITE" id="PS50076">
    <property type="entry name" value="DNAJ_2"/>
    <property type="match status" value="1"/>
</dbReference>
<organism evidence="3 4">
    <name type="scientific">Halomarina oriensis</name>
    <dbReference type="NCBI Taxonomy" id="671145"/>
    <lineage>
        <taxon>Archaea</taxon>
        <taxon>Methanobacteriati</taxon>
        <taxon>Methanobacteriota</taxon>
        <taxon>Stenosarchaea group</taxon>
        <taxon>Halobacteria</taxon>
        <taxon>Halobacteriales</taxon>
        <taxon>Natronomonadaceae</taxon>
        <taxon>Halomarina</taxon>
    </lineage>
</organism>
<evidence type="ECO:0000313" key="3">
    <source>
        <dbReference type="EMBL" id="MWG32954.1"/>
    </source>
</evidence>
<dbReference type="Proteomes" id="UP000451471">
    <property type="component" value="Unassembled WGS sequence"/>
</dbReference>
<dbReference type="PRINTS" id="PR00625">
    <property type="entry name" value="JDOMAIN"/>
</dbReference>
<gene>
    <name evidence="3" type="ORF">GQS65_00340</name>
</gene>
<dbReference type="InterPro" id="IPR050817">
    <property type="entry name" value="DjlA_DnaK_co-chaperone"/>
</dbReference>
<feature type="region of interest" description="Disordered" evidence="1">
    <location>
        <begin position="50"/>
        <end position="73"/>
    </location>
</feature>
<accession>A0A6B0GE29</accession>
<sequence length="194" mass="21612">MSLDWPPGFERTPVDERRAYPHGFRVDMHTAFENIVTQLQRMDVDEWRVDSGTDHRSDEPHIPYAGAPNKPDDPGVVARWTVDGEQFAAACDAWNNIRDNAQATALYLDAKRALERYGVATAESEFATARLPSADDVVAGAAPPHQVLGVDADATDREVRRAYRELAKDVHPDRGGDPDAFQRVNDAREAMLDE</sequence>
<dbReference type="SMART" id="SM00271">
    <property type="entry name" value="DnaJ"/>
    <property type="match status" value="1"/>
</dbReference>
<feature type="compositionally biased region" description="Basic and acidic residues" evidence="1">
    <location>
        <begin position="50"/>
        <end position="61"/>
    </location>
</feature>
<dbReference type="Gene3D" id="1.10.287.110">
    <property type="entry name" value="DnaJ domain"/>
    <property type="match status" value="1"/>
</dbReference>
<dbReference type="EMBL" id="WSZK01000001">
    <property type="protein sequence ID" value="MWG32954.1"/>
    <property type="molecule type" value="Genomic_DNA"/>
</dbReference>
<feature type="domain" description="J" evidence="2">
    <location>
        <begin position="143"/>
        <end position="194"/>
    </location>
</feature>
<keyword evidence="4" id="KW-1185">Reference proteome</keyword>
<proteinExistence type="predicted"/>
<dbReference type="AlphaFoldDB" id="A0A6B0GE29"/>
<dbReference type="Pfam" id="PF00226">
    <property type="entry name" value="DnaJ"/>
    <property type="match status" value="1"/>
</dbReference>
<dbReference type="InterPro" id="IPR036869">
    <property type="entry name" value="J_dom_sf"/>
</dbReference>
<evidence type="ECO:0000256" key="1">
    <source>
        <dbReference type="SAM" id="MobiDB-lite"/>
    </source>
</evidence>
<reference evidence="3 4" key="1">
    <citation type="submission" date="2019-12" db="EMBL/GenBank/DDBJ databases">
        <title>Halocatena pleomorpha gen. nov. sp. nov., an extremely halophilic archaeon of family Halobacteriaceae isolated from saltpan soil.</title>
        <authorList>
            <person name="Pal Y."/>
            <person name="Verma A."/>
            <person name="Krishnamurthi S."/>
            <person name="Kumar P."/>
        </authorList>
    </citation>
    <scope>NUCLEOTIDE SEQUENCE [LARGE SCALE GENOMIC DNA]</scope>
    <source>
        <strain evidence="3 4">JCM 16495</strain>
    </source>
</reference>
<dbReference type="InterPro" id="IPR001623">
    <property type="entry name" value="DnaJ_domain"/>
</dbReference>
<evidence type="ECO:0000313" key="4">
    <source>
        <dbReference type="Proteomes" id="UP000451471"/>
    </source>
</evidence>
<dbReference type="RefSeq" id="WP_158202682.1">
    <property type="nucleotide sequence ID" value="NZ_WSZK01000001.1"/>
</dbReference>
<dbReference type="SUPFAM" id="SSF46565">
    <property type="entry name" value="Chaperone J-domain"/>
    <property type="match status" value="1"/>
</dbReference>
<protein>
    <submittedName>
        <fullName evidence="3">DnaJ domain-containing protein</fullName>
    </submittedName>
</protein>
<comment type="caution">
    <text evidence="3">The sequence shown here is derived from an EMBL/GenBank/DDBJ whole genome shotgun (WGS) entry which is preliminary data.</text>
</comment>